<dbReference type="GO" id="GO:0030288">
    <property type="term" value="C:outer membrane-bounded periplasmic space"/>
    <property type="evidence" value="ECO:0007669"/>
    <property type="project" value="TreeGrafter"/>
</dbReference>
<dbReference type="InterPro" id="IPR052037">
    <property type="entry name" value="LPS_export_LptA"/>
</dbReference>
<dbReference type="Gene3D" id="2.60.450.10">
    <property type="entry name" value="Lipopolysaccharide (LPS) transport protein A like domain"/>
    <property type="match status" value="1"/>
</dbReference>
<keyword evidence="1 4" id="KW-0813">Transport</keyword>
<evidence type="ECO:0000259" key="5">
    <source>
        <dbReference type="Pfam" id="PF03968"/>
    </source>
</evidence>
<dbReference type="GO" id="GO:0015920">
    <property type="term" value="P:lipopolysaccharide transport"/>
    <property type="evidence" value="ECO:0007669"/>
    <property type="project" value="UniProtKB-UniRule"/>
</dbReference>
<dbReference type="InterPro" id="IPR014340">
    <property type="entry name" value="LptA"/>
</dbReference>
<dbReference type="InterPro" id="IPR005653">
    <property type="entry name" value="OstA-like_N"/>
</dbReference>
<dbReference type="GO" id="GO:0017089">
    <property type="term" value="F:glycolipid transfer activity"/>
    <property type="evidence" value="ECO:0007669"/>
    <property type="project" value="TreeGrafter"/>
</dbReference>
<accession>A0AAW7XF04</accession>
<comment type="similarity">
    <text evidence="4">Belongs to the LptA family.</text>
</comment>
<evidence type="ECO:0000256" key="3">
    <source>
        <dbReference type="ARBA" id="ARBA00022764"/>
    </source>
</evidence>
<sequence length="167" mass="18274" precursor="true">MSNLKQLSLLACTCLFATQLAFALPDDRKKPIHIAANSAQIDENSGITTYTGNVLITQGTMKIKAAKVNLYQKNNDVNRIVATGSPASFSQQASANQAITDAFGQRLEYQVEKQTITITGNARVEQDKNQFSGERIVYQMEKSLVNAYSGEGNSGQRVQMIIQPKAK</sequence>
<dbReference type="HAMAP" id="MF_01914">
    <property type="entry name" value="LPS_assembly_LptA"/>
    <property type="match status" value="1"/>
</dbReference>
<feature type="signal peptide" evidence="4">
    <location>
        <begin position="1"/>
        <end position="23"/>
    </location>
</feature>
<name>A0AAW7XF04_9GAMM</name>
<evidence type="ECO:0000313" key="6">
    <source>
        <dbReference type="EMBL" id="MDO6452710.1"/>
    </source>
</evidence>
<feature type="domain" description="Organic solvent tolerance-like N-terminal" evidence="5">
    <location>
        <begin position="33"/>
        <end position="142"/>
    </location>
</feature>
<dbReference type="RefSeq" id="WP_303548725.1">
    <property type="nucleotide sequence ID" value="NZ_JAUOPG010000002.1"/>
</dbReference>
<proteinExistence type="inferred from homology"/>
<comment type="caution">
    <text evidence="6">The sequence shown here is derived from an EMBL/GenBank/DDBJ whole genome shotgun (WGS) entry which is preliminary data.</text>
</comment>
<dbReference type="GO" id="GO:0043165">
    <property type="term" value="P:Gram-negative-bacterium-type cell outer membrane assembly"/>
    <property type="evidence" value="ECO:0007669"/>
    <property type="project" value="UniProtKB-UniRule"/>
</dbReference>
<keyword evidence="3 4" id="KW-0574">Periplasm</keyword>
<keyword evidence="2 4" id="KW-0732">Signal</keyword>
<dbReference type="GO" id="GO:0001530">
    <property type="term" value="F:lipopolysaccharide binding"/>
    <property type="evidence" value="ECO:0007669"/>
    <property type="project" value="InterPro"/>
</dbReference>
<dbReference type="Pfam" id="PF03968">
    <property type="entry name" value="LptD_N"/>
    <property type="match status" value="1"/>
</dbReference>
<feature type="chain" id="PRO_5043070412" description="Lipopolysaccharide export system protein LptA" evidence="4">
    <location>
        <begin position="24"/>
        <end position="167"/>
    </location>
</feature>
<evidence type="ECO:0000256" key="4">
    <source>
        <dbReference type="HAMAP-Rule" id="MF_01914"/>
    </source>
</evidence>
<reference evidence="6" key="1">
    <citation type="submission" date="2023-07" db="EMBL/GenBank/DDBJ databases">
        <title>Genome content predicts the carbon catabolic preferences of heterotrophic bacteria.</title>
        <authorList>
            <person name="Gralka M."/>
        </authorList>
    </citation>
    <scope>NUCLEOTIDE SEQUENCE</scope>
    <source>
        <strain evidence="6">I2M16</strain>
    </source>
</reference>
<dbReference type="PANTHER" id="PTHR36504">
    <property type="entry name" value="LIPOPOLYSACCHARIDE EXPORT SYSTEM PROTEIN LPTA"/>
    <property type="match status" value="1"/>
</dbReference>
<evidence type="ECO:0000256" key="1">
    <source>
        <dbReference type="ARBA" id="ARBA00022448"/>
    </source>
</evidence>
<dbReference type="AlphaFoldDB" id="A0AAW7XF04"/>
<comment type="subcellular location">
    <subcellularLocation>
        <location evidence="4">Periplasm</location>
    </subcellularLocation>
</comment>
<gene>
    <name evidence="4 6" type="primary">lptA</name>
    <name evidence="6" type="ORF">Q4490_03945</name>
</gene>
<evidence type="ECO:0000256" key="2">
    <source>
        <dbReference type="ARBA" id="ARBA00022729"/>
    </source>
</evidence>
<dbReference type="Proteomes" id="UP001169862">
    <property type="component" value="Unassembled WGS sequence"/>
</dbReference>
<comment type="subunit">
    <text evidence="4">Component of the lipopolysaccharide transport and assembly complex.</text>
</comment>
<dbReference type="NCBIfam" id="TIGR03002">
    <property type="entry name" value="outer_YhbN_LptA"/>
    <property type="match status" value="1"/>
</dbReference>
<dbReference type="PANTHER" id="PTHR36504:SF1">
    <property type="entry name" value="LIPOPOLYSACCHARIDE EXPORT SYSTEM PROTEIN LPTA"/>
    <property type="match status" value="1"/>
</dbReference>
<protein>
    <recommendedName>
        <fullName evidence="4">Lipopolysaccharide export system protein LptA</fullName>
    </recommendedName>
</protein>
<dbReference type="EMBL" id="JAUOPG010000002">
    <property type="protein sequence ID" value="MDO6452710.1"/>
    <property type="molecule type" value="Genomic_DNA"/>
</dbReference>
<organism evidence="6 7">
    <name type="scientific">Neptunomonas phycophila</name>
    <dbReference type="NCBI Taxonomy" id="1572645"/>
    <lineage>
        <taxon>Bacteria</taxon>
        <taxon>Pseudomonadati</taxon>
        <taxon>Pseudomonadota</taxon>
        <taxon>Gammaproteobacteria</taxon>
        <taxon>Oceanospirillales</taxon>
        <taxon>Oceanospirillaceae</taxon>
        <taxon>Neptunomonas</taxon>
    </lineage>
</organism>
<dbReference type="GO" id="GO:0009279">
    <property type="term" value="C:cell outer membrane"/>
    <property type="evidence" value="ECO:0007669"/>
    <property type="project" value="TreeGrafter"/>
</dbReference>
<evidence type="ECO:0000313" key="7">
    <source>
        <dbReference type="Proteomes" id="UP001169862"/>
    </source>
</evidence>
<comment type="function">
    <text evidence="4">Involved in the assembly of lipopolysaccharide (LPS). Required for the translocation of LPS from the inner membrane to the outer membrane. May form a bridge between the inner membrane and the outer membrane, via interactions with LptC and LptD, thereby facilitating LPS transfer across the periplasm.</text>
</comment>